<evidence type="ECO:0000313" key="9">
    <source>
        <dbReference type="EMBL" id="OAG36826.1"/>
    </source>
</evidence>
<dbReference type="InterPro" id="IPR033940">
    <property type="entry name" value="IPMI_Swivel"/>
</dbReference>
<keyword evidence="3" id="KW-0408">Iron</keyword>
<accession>A0A177EZ21</accession>
<keyword evidence="4" id="KW-0411">Iron-sulfur</keyword>
<dbReference type="PANTHER" id="PTHR43822:SF2">
    <property type="entry name" value="HOMOACONITASE, MITOCHONDRIAL"/>
    <property type="match status" value="1"/>
</dbReference>
<dbReference type="NCBIfam" id="TIGR02087">
    <property type="entry name" value="LEUD_arch"/>
    <property type="match status" value="1"/>
</dbReference>
<dbReference type="Pfam" id="PF00330">
    <property type="entry name" value="Aconitase"/>
    <property type="match status" value="1"/>
</dbReference>
<dbReference type="InterPro" id="IPR050067">
    <property type="entry name" value="IPM_dehydratase_rel_enz"/>
</dbReference>
<dbReference type="InterPro" id="IPR015931">
    <property type="entry name" value="Acnase/IPM_dHydase_lsu_aba_1/3"/>
</dbReference>
<dbReference type="SUPFAM" id="SSF53732">
    <property type="entry name" value="Aconitase iron-sulfur domain"/>
    <property type="match status" value="1"/>
</dbReference>
<dbReference type="InterPro" id="IPR015928">
    <property type="entry name" value="Aconitase/3IPM_dehydase_swvl"/>
</dbReference>
<dbReference type="PRINTS" id="PR00415">
    <property type="entry name" value="ACONITASE"/>
</dbReference>
<reference evidence="9 10" key="1">
    <citation type="submission" date="2016-03" db="EMBL/GenBank/DDBJ databases">
        <title>Draft genome sequence of the Fonsecaea monophora CBS 269.37.</title>
        <authorList>
            <person name="Bombassaro A."/>
            <person name="Vinicius W.A."/>
            <person name="De Hoog S."/>
            <person name="Sun J."/>
            <person name="Souza E.M."/>
            <person name="Raittz R.T."/>
            <person name="Costa F."/>
            <person name="Leao A.C."/>
            <person name="Tadra-Sfeir M.Z."/>
            <person name="Baura V."/>
            <person name="Balsanelli E."/>
            <person name="Pedrosa F.O."/>
            <person name="Moreno L.F."/>
            <person name="Steffens M.B."/>
            <person name="Xi L."/>
            <person name="Bocca A.L."/>
            <person name="Felipe M.S."/>
            <person name="Teixeira M."/>
            <person name="Telles Filho F.Q."/>
            <person name="Azevedo C.M."/>
            <person name="Gomes R."/>
            <person name="Vicente V.A."/>
        </authorList>
    </citation>
    <scope>NUCLEOTIDE SEQUENCE [LARGE SCALE GENOMIC DNA]</scope>
    <source>
        <strain evidence="9 10">CBS 269.37</strain>
    </source>
</reference>
<dbReference type="Proteomes" id="UP000077002">
    <property type="component" value="Unassembled WGS sequence"/>
</dbReference>
<sequence length="761" mass="84421">MAQDHILQEPHWNPTSRPMWVLGEASIFQLYTVVAGPKLWLLKSPNFYADENDLESAMEQQQPSRRPMTACQKILVHHALGLETPYVEPGTVIRIAPDWFLASEVAWFGMNKNYERMGRPGIRRRDRFWLAGDHVVDPRVNHQAYEKSLIEACDQIAKEMDLGDNYAGHNTTIMHTEYYRSRCQPGMLVIGADSHTSSAGALGSLAIGVGATDMILQLVTGETYLEVPEIVRINFINRPPLGTSGKDVILGVMRKLRRNTVAAGRLVEYTGEGLQYLSCDARFAIANMTTEFGGIGACVVPDGVTMQYIQRRRDPRHKSDSLYFWPDDDAQYAETYDVDLSELEHFIALYPSPDNVVPVSEATAQLQHLQGVFIGACTTTEEELILAALVLKEAMSQGWKPEAQGLRRVTPGSNSIINRLKELNLLEVYEQAGFEIGAPGCSYCVGMGVDKAGKGEVWLSSQNRNYRDRMGPGSIANITSAATVAVSSFSMSLQNPSEILAKIDMAEFDAMRRYGAQEARESPQYVEPELLAAAPTPTKGDAEVSPSSAEEKPAPSLPESIRGKVQRFGDNVDTDSIIPTDKCHSHLTQEEVARGAFCYTRPEFYDRAQAGASIVVAEKSFGCGSSREQAPKALKWAGIQAVIAKSYAFIYQRNQVNNGLMGIKLLDEDFYRLAQEGEEVTIDVKNRKIHCQGRTWDFRLDRIQEQLLAEGGLISTYERYGPGLFSKLQSLDQKTSRRSLQDGPDAGFVEESSAKATSLEW</sequence>
<evidence type="ECO:0000256" key="5">
    <source>
        <dbReference type="ARBA" id="ARBA00023239"/>
    </source>
</evidence>
<dbReference type="GO" id="GO:0051536">
    <property type="term" value="F:iron-sulfur cluster binding"/>
    <property type="evidence" value="ECO:0007669"/>
    <property type="project" value="UniProtKB-KW"/>
</dbReference>
<dbReference type="CDD" id="cd01577">
    <property type="entry name" value="IPMI_Swivel"/>
    <property type="match status" value="1"/>
</dbReference>
<feature type="domain" description="Aconitase A/isopropylmalate dehydratase small subunit swivel" evidence="8">
    <location>
        <begin position="609"/>
        <end position="666"/>
    </location>
</feature>
<gene>
    <name evidence="9" type="ORF">AYO21_08999</name>
</gene>
<evidence type="ECO:0000256" key="1">
    <source>
        <dbReference type="ARBA" id="ARBA00007185"/>
    </source>
</evidence>
<dbReference type="GO" id="GO:0170034">
    <property type="term" value="P:L-amino acid biosynthetic process"/>
    <property type="evidence" value="ECO:0007669"/>
    <property type="project" value="UniProtKB-ARBA"/>
</dbReference>
<evidence type="ECO:0008006" key="11">
    <source>
        <dbReference type="Google" id="ProtNLM"/>
    </source>
</evidence>
<feature type="region of interest" description="Disordered" evidence="6">
    <location>
        <begin position="736"/>
        <end position="761"/>
    </location>
</feature>
<dbReference type="InterPro" id="IPR000573">
    <property type="entry name" value="AconitaseA/IPMdHydase_ssu_swvl"/>
</dbReference>
<organism evidence="9 10">
    <name type="scientific">Fonsecaea monophora</name>
    <dbReference type="NCBI Taxonomy" id="254056"/>
    <lineage>
        <taxon>Eukaryota</taxon>
        <taxon>Fungi</taxon>
        <taxon>Dikarya</taxon>
        <taxon>Ascomycota</taxon>
        <taxon>Pezizomycotina</taxon>
        <taxon>Eurotiomycetes</taxon>
        <taxon>Chaetothyriomycetidae</taxon>
        <taxon>Chaetothyriales</taxon>
        <taxon>Herpotrichiellaceae</taxon>
        <taxon>Fonsecaea</taxon>
    </lineage>
</organism>
<feature type="domain" description="Aconitase/3-isopropylmalate dehydratase large subunit alpha/beta/alpha" evidence="7">
    <location>
        <begin position="147"/>
        <end position="489"/>
    </location>
</feature>
<comment type="caution">
    <text evidence="9">The sequence shown here is derived from an EMBL/GenBank/DDBJ whole genome shotgun (WGS) entry which is preliminary data.</text>
</comment>
<dbReference type="AlphaFoldDB" id="A0A177EZ21"/>
<evidence type="ECO:0000259" key="8">
    <source>
        <dbReference type="Pfam" id="PF00694"/>
    </source>
</evidence>
<evidence type="ECO:0000259" key="7">
    <source>
        <dbReference type="Pfam" id="PF00330"/>
    </source>
</evidence>
<protein>
    <recommendedName>
        <fullName evidence="11">Aconitase/3-isopropylmalate dehydratase large subunit alpha/beta/alpha domain-containing protein</fullName>
    </recommendedName>
</protein>
<dbReference type="InterPro" id="IPR001030">
    <property type="entry name" value="Acoase/IPM_deHydtase_lsu_aba"/>
</dbReference>
<comment type="similarity">
    <text evidence="1">Belongs to the aconitase/IPM isomerase family.</text>
</comment>
<dbReference type="OrthoDB" id="419183at2759"/>
<evidence type="ECO:0000256" key="2">
    <source>
        <dbReference type="ARBA" id="ARBA00022723"/>
    </source>
</evidence>
<dbReference type="GO" id="GO:0046872">
    <property type="term" value="F:metal ion binding"/>
    <property type="evidence" value="ECO:0007669"/>
    <property type="project" value="UniProtKB-KW"/>
</dbReference>
<feature type="region of interest" description="Disordered" evidence="6">
    <location>
        <begin position="533"/>
        <end position="563"/>
    </location>
</feature>
<evidence type="ECO:0000256" key="6">
    <source>
        <dbReference type="SAM" id="MobiDB-lite"/>
    </source>
</evidence>
<dbReference type="Gene3D" id="3.30.499.10">
    <property type="entry name" value="Aconitase, domain 3"/>
    <property type="match status" value="2"/>
</dbReference>
<dbReference type="GO" id="GO:0170038">
    <property type="term" value="P:proteinogenic amino acid biosynthetic process"/>
    <property type="evidence" value="ECO:0007669"/>
    <property type="project" value="UniProtKB-ARBA"/>
</dbReference>
<evidence type="ECO:0000256" key="3">
    <source>
        <dbReference type="ARBA" id="ARBA00023004"/>
    </source>
</evidence>
<dbReference type="SUPFAM" id="SSF52016">
    <property type="entry name" value="LeuD/IlvD-like"/>
    <property type="match status" value="1"/>
</dbReference>
<keyword evidence="10" id="KW-1185">Reference proteome</keyword>
<dbReference type="Gene3D" id="3.20.19.10">
    <property type="entry name" value="Aconitase, domain 4"/>
    <property type="match status" value="1"/>
</dbReference>
<dbReference type="InterPro" id="IPR036008">
    <property type="entry name" value="Aconitase_4Fe-4S_dom"/>
</dbReference>
<evidence type="ECO:0000256" key="4">
    <source>
        <dbReference type="ARBA" id="ARBA00023014"/>
    </source>
</evidence>
<evidence type="ECO:0000313" key="10">
    <source>
        <dbReference type="Proteomes" id="UP000077002"/>
    </source>
</evidence>
<name>A0A177EZ21_9EURO</name>
<proteinExistence type="inferred from homology"/>
<keyword evidence="2" id="KW-0479">Metal-binding</keyword>
<dbReference type="RefSeq" id="XP_022508778.1">
    <property type="nucleotide sequence ID" value="XM_022658938.1"/>
</dbReference>
<dbReference type="EMBL" id="LVKK01000083">
    <property type="protein sequence ID" value="OAG36826.1"/>
    <property type="molecule type" value="Genomic_DNA"/>
</dbReference>
<dbReference type="PANTHER" id="PTHR43822">
    <property type="entry name" value="HOMOACONITASE, MITOCHONDRIAL-RELATED"/>
    <property type="match status" value="1"/>
</dbReference>
<dbReference type="Pfam" id="PF00694">
    <property type="entry name" value="Aconitase_C"/>
    <property type="match status" value="1"/>
</dbReference>
<dbReference type="GeneID" id="34604138"/>
<dbReference type="InterPro" id="IPR011827">
    <property type="entry name" value="LeuD_type2/HacB/DmdB"/>
</dbReference>
<dbReference type="GO" id="GO:0016836">
    <property type="term" value="F:hydro-lyase activity"/>
    <property type="evidence" value="ECO:0007669"/>
    <property type="project" value="InterPro"/>
</dbReference>
<keyword evidence="5" id="KW-0456">Lyase</keyword>